<accession>A0A1C2G5P1</accession>
<protein>
    <submittedName>
        <fullName evidence="1">Uncharacterized protein</fullName>
    </submittedName>
</protein>
<evidence type="ECO:0000313" key="2">
    <source>
        <dbReference type="Proteomes" id="UP000095141"/>
    </source>
</evidence>
<dbReference type="RefSeq" id="WP_066035980.1">
    <property type="nucleotide sequence ID" value="NZ_CP136906.1"/>
</dbReference>
<dbReference type="Proteomes" id="UP000095141">
    <property type="component" value="Unassembled WGS sequence"/>
</dbReference>
<proteinExistence type="predicted"/>
<sequence>MKKAIFIVPYFGKFPASFPAFLKSCENNLDFDWLLITDIKENFDWPVNVKKITMTFNELKEKIQSKFSFEITLDTYQKLCDYKPAYGFIFKDYISNYKMWGYCDIDIVFGKINNFITTGIINNYDKVFNLGHFTLYKNSSEINELFMKKVNNRFWYKESFTNPEITVFDEVGNNLHNINTLFEYYNKKIYIQDCIFDVHPESFFFSKDVYNNNTGNFFTKKYKKLMIIWYFGRLFEVSDREKKELLYIHLQDRNMVVDSKIRSRKIYKIIPNSIEPVKRNFSFDTGLTSEKSFKIHKDPNLYVYILPHKIVRLMERISKWTKK</sequence>
<dbReference type="Pfam" id="PF20330">
    <property type="entry name" value="DUF6625"/>
    <property type="match status" value="1"/>
</dbReference>
<gene>
    <name evidence="1" type="ORF">BFD03_08950</name>
</gene>
<dbReference type="AlphaFoldDB" id="A0A1C2G5P1"/>
<name>A0A1C2G5P1_LIMRT</name>
<evidence type="ECO:0000313" key="1">
    <source>
        <dbReference type="EMBL" id="OCX46833.1"/>
    </source>
</evidence>
<reference evidence="1 2" key="1">
    <citation type="submission" date="2016-08" db="EMBL/GenBank/DDBJ databases">
        <title>Probiotic bacterium isolated from chicken gut.</title>
        <authorList>
            <person name="Levy J.L."/>
            <person name="Hassan H.M."/>
            <person name="Mendoza M.A."/>
        </authorList>
    </citation>
    <scope>NUCLEOTIDE SEQUENCE [LARGE SCALE GENOMIC DNA]</scope>
    <source>
        <strain evidence="1 2">P43</strain>
    </source>
</reference>
<comment type="caution">
    <text evidence="1">The sequence shown here is derived from an EMBL/GenBank/DDBJ whole genome shotgun (WGS) entry which is preliminary data.</text>
</comment>
<dbReference type="EMBL" id="MCNS01000018">
    <property type="protein sequence ID" value="OCX46833.1"/>
    <property type="molecule type" value="Genomic_DNA"/>
</dbReference>
<dbReference type="InterPro" id="IPR046733">
    <property type="entry name" value="DUF6625"/>
</dbReference>
<organism evidence="1 2">
    <name type="scientific">Limosilactobacillus reuteri</name>
    <name type="common">Lactobacillus reuteri</name>
    <dbReference type="NCBI Taxonomy" id="1598"/>
    <lineage>
        <taxon>Bacteria</taxon>
        <taxon>Bacillati</taxon>
        <taxon>Bacillota</taxon>
        <taxon>Bacilli</taxon>
        <taxon>Lactobacillales</taxon>
        <taxon>Lactobacillaceae</taxon>
        <taxon>Limosilactobacillus</taxon>
    </lineage>
</organism>